<reference evidence="1" key="2">
    <citation type="submission" date="2015-06" db="UniProtKB">
        <authorList>
            <consortium name="EnsemblProtists"/>
        </authorList>
    </citation>
    <scope>IDENTIFICATION</scope>
    <source>
        <strain evidence="1">Pr102</strain>
    </source>
</reference>
<dbReference type="InParanoid" id="H3GFR6"/>
<dbReference type="EMBL" id="DS566005">
    <property type="status" value="NOT_ANNOTATED_CDS"/>
    <property type="molecule type" value="Genomic_DNA"/>
</dbReference>
<dbReference type="EnsemblProtists" id="Phyra74579">
    <property type="protein sequence ID" value="Phyra74579"/>
    <property type="gene ID" value="Phyra74579"/>
</dbReference>
<dbReference type="HOGENOM" id="CLU_065472_1_0_1"/>
<protein>
    <recommendedName>
        <fullName evidence="3">HTH psq-type domain-containing protein</fullName>
    </recommendedName>
</protein>
<dbReference type="eggNOG" id="KOG3105">
    <property type="taxonomic scope" value="Eukaryota"/>
</dbReference>
<keyword evidence="2" id="KW-1185">Reference proteome</keyword>
<name>H3GFR6_PHYRM</name>
<accession>H3GFR6</accession>
<dbReference type="OMA" id="QKHSARM"/>
<evidence type="ECO:0008006" key="3">
    <source>
        <dbReference type="Google" id="ProtNLM"/>
    </source>
</evidence>
<organism evidence="1 2">
    <name type="scientific">Phytophthora ramorum</name>
    <name type="common">Sudden oak death agent</name>
    <dbReference type="NCBI Taxonomy" id="164328"/>
    <lineage>
        <taxon>Eukaryota</taxon>
        <taxon>Sar</taxon>
        <taxon>Stramenopiles</taxon>
        <taxon>Oomycota</taxon>
        <taxon>Peronosporomycetes</taxon>
        <taxon>Peronosporales</taxon>
        <taxon>Peronosporaceae</taxon>
        <taxon>Phytophthora</taxon>
    </lineage>
</organism>
<dbReference type="AlphaFoldDB" id="H3GFR6"/>
<evidence type="ECO:0000313" key="1">
    <source>
        <dbReference type="EnsemblProtists" id="Phyra74579"/>
    </source>
</evidence>
<dbReference type="Proteomes" id="UP000005238">
    <property type="component" value="Unassembled WGS sequence"/>
</dbReference>
<sequence length="232" mass="26444">MPRRKQNSYTVKEKQVGVLLARDVGVEKTARVLGYPRGSVFTWNKQAESLLDFRGPKTSKTLKGQGRKEIFPSVYAVFTFMKDVRRDEKVLSTNAIIDRMCAEDPEWVTEYIASRKCGVLALERLRQRLANRHGFSSQKPQGAKKSLEELQMVRAEFALSFWSQYAEYQSGGILNVDETGINFDMPPLRAWVLKGRKDPAHIIGLKKHTGRMTAVLTTRADVHRYANHLMLA</sequence>
<reference evidence="2" key="1">
    <citation type="journal article" date="2006" name="Science">
        <title>Phytophthora genome sequences uncover evolutionary origins and mechanisms of pathogenesis.</title>
        <authorList>
            <person name="Tyler B.M."/>
            <person name="Tripathy S."/>
            <person name="Zhang X."/>
            <person name="Dehal P."/>
            <person name="Jiang R.H."/>
            <person name="Aerts A."/>
            <person name="Arredondo F.D."/>
            <person name="Baxter L."/>
            <person name="Bensasson D."/>
            <person name="Beynon J.L."/>
            <person name="Chapman J."/>
            <person name="Damasceno C.M."/>
            <person name="Dorrance A.E."/>
            <person name="Dou D."/>
            <person name="Dickerman A.W."/>
            <person name="Dubchak I.L."/>
            <person name="Garbelotto M."/>
            <person name="Gijzen M."/>
            <person name="Gordon S.G."/>
            <person name="Govers F."/>
            <person name="Grunwald N.J."/>
            <person name="Huang W."/>
            <person name="Ivors K.L."/>
            <person name="Jones R.W."/>
            <person name="Kamoun S."/>
            <person name="Krampis K."/>
            <person name="Lamour K.H."/>
            <person name="Lee M.K."/>
            <person name="McDonald W.H."/>
            <person name="Medina M."/>
            <person name="Meijer H.J."/>
            <person name="Nordberg E.K."/>
            <person name="Maclean D.J."/>
            <person name="Ospina-Giraldo M.D."/>
            <person name="Morris P.F."/>
            <person name="Phuntumart V."/>
            <person name="Putnam N.H."/>
            <person name="Rash S."/>
            <person name="Rose J.K."/>
            <person name="Sakihama Y."/>
            <person name="Salamov A.A."/>
            <person name="Savidor A."/>
            <person name="Scheuring C.F."/>
            <person name="Smith B.M."/>
            <person name="Sobral B.W."/>
            <person name="Terry A."/>
            <person name="Torto-Alalibo T.A."/>
            <person name="Win J."/>
            <person name="Xu Z."/>
            <person name="Zhang H."/>
            <person name="Grigoriev I.V."/>
            <person name="Rokhsar D.S."/>
            <person name="Boore J.L."/>
        </authorList>
    </citation>
    <scope>NUCLEOTIDE SEQUENCE [LARGE SCALE GENOMIC DNA]</scope>
    <source>
        <strain evidence="2">Pr102</strain>
    </source>
</reference>
<proteinExistence type="predicted"/>
<evidence type="ECO:0000313" key="2">
    <source>
        <dbReference type="Proteomes" id="UP000005238"/>
    </source>
</evidence>